<comment type="caution">
    <text evidence="2">The sequence shown here is derived from an EMBL/GenBank/DDBJ whole genome shotgun (WGS) entry which is preliminary data.</text>
</comment>
<evidence type="ECO:0000256" key="1">
    <source>
        <dbReference type="SAM" id="MobiDB-lite"/>
    </source>
</evidence>
<proteinExistence type="predicted"/>
<organism evidence="2 3">
    <name type="scientific">Arthrobacter silviterrae</name>
    <dbReference type="NCBI Taxonomy" id="2026658"/>
    <lineage>
        <taxon>Bacteria</taxon>
        <taxon>Bacillati</taxon>
        <taxon>Actinomycetota</taxon>
        <taxon>Actinomycetes</taxon>
        <taxon>Micrococcales</taxon>
        <taxon>Micrococcaceae</taxon>
        <taxon>Arthrobacter</taxon>
    </lineage>
</organism>
<dbReference type="RefSeq" id="WP_165182136.1">
    <property type="nucleotide sequence ID" value="NZ_JAAKZI010000016.1"/>
</dbReference>
<sequence>MSTMAIPEETATITPLVRRPAPTTAGNSGADSVGTVVRMPQRLTAAAAAAGTTARPGTAGPIATVLDPMKSERALVAEMTRKIALATLEVLSGARSVQQLARWLDTRCFSALTTRARLHASACAAQDRRLSHDRAPGATAGGTADNVRTLHRQPMVHSIHCSPVCPGIYETSVVIADSTRFRAIAMRFEESRGTWKVTALQIG</sequence>
<gene>
    <name evidence="2" type="ORF">G6N77_10620</name>
</gene>
<dbReference type="EMBL" id="JAAKZI010000016">
    <property type="protein sequence ID" value="NGN83910.1"/>
    <property type="molecule type" value="Genomic_DNA"/>
</dbReference>
<feature type="region of interest" description="Disordered" evidence="1">
    <location>
        <begin position="1"/>
        <end position="34"/>
    </location>
</feature>
<accession>A0ABX0DDQ8</accession>
<evidence type="ECO:0000313" key="2">
    <source>
        <dbReference type="EMBL" id="NGN83910.1"/>
    </source>
</evidence>
<name>A0ABX0DDQ8_9MICC</name>
<keyword evidence="3" id="KW-1185">Reference proteome</keyword>
<protein>
    <submittedName>
        <fullName evidence="2">Uncharacterized protein</fullName>
    </submittedName>
</protein>
<evidence type="ECO:0000313" key="3">
    <source>
        <dbReference type="Proteomes" id="UP000479226"/>
    </source>
</evidence>
<reference evidence="2 3" key="1">
    <citation type="submission" date="2020-02" db="EMBL/GenBank/DDBJ databases">
        <title>Genome sequence of the type strain DSM 27180 of Arthrobacter silviterrae.</title>
        <authorList>
            <person name="Gao J."/>
            <person name="Sun J."/>
        </authorList>
    </citation>
    <scope>NUCLEOTIDE SEQUENCE [LARGE SCALE GENOMIC DNA]</scope>
    <source>
        <strain evidence="2 3">DSM 27180</strain>
    </source>
</reference>
<dbReference type="InterPro" id="IPR045596">
    <property type="entry name" value="DUF6459"/>
</dbReference>
<dbReference type="Proteomes" id="UP000479226">
    <property type="component" value="Unassembled WGS sequence"/>
</dbReference>
<dbReference type="Pfam" id="PF20060">
    <property type="entry name" value="DUF6459"/>
    <property type="match status" value="1"/>
</dbReference>